<name>A0A9P5U817_9AGAR</name>
<dbReference type="AlphaFoldDB" id="A0A9P5U817"/>
<organism evidence="1 2">
    <name type="scientific">Rhodocollybia butyracea</name>
    <dbReference type="NCBI Taxonomy" id="206335"/>
    <lineage>
        <taxon>Eukaryota</taxon>
        <taxon>Fungi</taxon>
        <taxon>Dikarya</taxon>
        <taxon>Basidiomycota</taxon>
        <taxon>Agaricomycotina</taxon>
        <taxon>Agaricomycetes</taxon>
        <taxon>Agaricomycetidae</taxon>
        <taxon>Agaricales</taxon>
        <taxon>Marasmiineae</taxon>
        <taxon>Omphalotaceae</taxon>
        <taxon>Rhodocollybia</taxon>
    </lineage>
</organism>
<evidence type="ECO:0000313" key="1">
    <source>
        <dbReference type="EMBL" id="KAF9069571.1"/>
    </source>
</evidence>
<dbReference type="Proteomes" id="UP000772434">
    <property type="component" value="Unassembled WGS sequence"/>
</dbReference>
<keyword evidence="2" id="KW-1185">Reference proteome</keyword>
<dbReference type="OrthoDB" id="3248986at2759"/>
<evidence type="ECO:0000313" key="2">
    <source>
        <dbReference type="Proteomes" id="UP000772434"/>
    </source>
</evidence>
<sequence>MQEKEGPRFSGLDTSILQGLCKKLDIPYSTTKLKSGLIKRLNAIAVTDNSTQRAELKKPFVPADYAKIKNSFETTEPSWFSFTQKRKDYLKQMCIEMKIPLFTDDVAAPLTPSEKEMAKHLILWNFGKGCFRRDCQRHETNSPPQLDEPRSTSFVSTDEWKVAGTIHVPITLICIWGYRYEKDPECRFFQILLNYLHMVHALRILFLRETSAPLRVEYQTHILDYLHSLRKLFPDFSIKPNQHYAVHAVKGLENLGPGHARSTPIWERNNGDLQEMNSNKRSGMKLICTFRYGIYSVTKCKVVGELEVTRMKTYCRQGNLKLVLDNITDPNLLEDFGEAIDALQAMELEDHRGMFSGTDLSAWTSPDHDFKKTLTVISESTLDDISNLFSQRYNMHTNAFNTKLTQDAHILEGVAVMRQVVFSTNTRESSVIFHLKGRHVAGTIKRIISHEHPHPIFGSMKTAVFVEVLVLEPINEADDLYRKLGCGWLCLLSQTRRQLLSLEDILSPFSRTNLCIQGKSVIHVYPETKLLTFHDNDSSGYGIGVEIQTNVVYHEYKEENDKDITHKDFSSCPSLCSLACQHLDGYGL</sequence>
<dbReference type="EMBL" id="JADNRY010000049">
    <property type="protein sequence ID" value="KAF9069571.1"/>
    <property type="molecule type" value="Genomic_DNA"/>
</dbReference>
<reference evidence="1" key="1">
    <citation type="submission" date="2020-11" db="EMBL/GenBank/DDBJ databases">
        <authorList>
            <consortium name="DOE Joint Genome Institute"/>
            <person name="Ahrendt S."/>
            <person name="Riley R."/>
            <person name="Andreopoulos W."/>
            <person name="Labutti K."/>
            <person name="Pangilinan J."/>
            <person name="Ruiz-Duenas F.J."/>
            <person name="Barrasa J.M."/>
            <person name="Sanchez-Garcia M."/>
            <person name="Camarero S."/>
            <person name="Miyauchi S."/>
            <person name="Serrano A."/>
            <person name="Linde D."/>
            <person name="Babiker R."/>
            <person name="Drula E."/>
            <person name="Ayuso-Fernandez I."/>
            <person name="Pacheco R."/>
            <person name="Padilla G."/>
            <person name="Ferreira P."/>
            <person name="Barriuso J."/>
            <person name="Kellner H."/>
            <person name="Castanera R."/>
            <person name="Alfaro M."/>
            <person name="Ramirez L."/>
            <person name="Pisabarro A.G."/>
            <person name="Kuo A."/>
            <person name="Tritt A."/>
            <person name="Lipzen A."/>
            <person name="He G."/>
            <person name="Yan M."/>
            <person name="Ng V."/>
            <person name="Cullen D."/>
            <person name="Martin F."/>
            <person name="Rosso M.-N."/>
            <person name="Henrissat B."/>
            <person name="Hibbett D."/>
            <person name="Martinez A.T."/>
            <person name="Grigoriev I.V."/>
        </authorList>
    </citation>
    <scope>NUCLEOTIDE SEQUENCE</scope>
    <source>
        <strain evidence="1">AH 40177</strain>
    </source>
</reference>
<gene>
    <name evidence="1" type="ORF">BDP27DRAFT_1363262</name>
</gene>
<proteinExistence type="predicted"/>
<accession>A0A9P5U817</accession>
<protein>
    <submittedName>
        <fullName evidence="1">Uncharacterized protein</fullName>
    </submittedName>
</protein>
<comment type="caution">
    <text evidence="1">The sequence shown here is derived from an EMBL/GenBank/DDBJ whole genome shotgun (WGS) entry which is preliminary data.</text>
</comment>